<evidence type="ECO:0000313" key="2">
    <source>
        <dbReference type="EMBL" id="EOA96176.1"/>
    </source>
</evidence>
<evidence type="ECO:0000313" key="3">
    <source>
        <dbReference type="Proteomes" id="UP000296049"/>
    </source>
</evidence>
<keyword evidence="3" id="KW-1185">Reference proteome</keyword>
<name>R0JGR1_ANAPL</name>
<reference evidence="3" key="1">
    <citation type="journal article" date="2013" name="Nat. Genet.">
        <title>The duck genome and transcriptome provide insight into an avian influenza virus reservoir species.</title>
        <authorList>
            <person name="Huang Y."/>
            <person name="Li Y."/>
            <person name="Burt D.W."/>
            <person name="Chen H."/>
            <person name="Zhang Y."/>
            <person name="Qian W."/>
            <person name="Kim H."/>
            <person name="Gan S."/>
            <person name="Zhao Y."/>
            <person name="Li J."/>
            <person name="Yi K."/>
            <person name="Feng H."/>
            <person name="Zhu P."/>
            <person name="Li B."/>
            <person name="Liu Q."/>
            <person name="Fairley S."/>
            <person name="Magor K.E."/>
            <person name="Du Z."/>
            <person name="Hu X."/>
            <person name="Goodman L."/>
            <person name="Tafer H."/>
            <person name="Vignal A."/>
            <person name="Lee T."/>
            <person name="Kim K.W."/>
            <person name="Sheng Z."/>
            <person name="An Y."/>
            <person name="Searle S."/>
            <person name="Herrero J."/>
            <person name="Groenen M.A."/>
            <person name="Crooijmans R.P."/>
            <person name="Faraut T."/>
            <person name="Cai Q."/>
            <person name="Webster R.G."/>
            <person name="Aldridge J.R."/>
            <person name="Warren W.C."/>
            <person name="Bartschat S."/>
            <person name="Kehr S."/>
            <person name="Marz M."/>
            <person name="Stadler P.F."/>
            <person name="Smith J."/>
            <person name="Kraus R.H."/>
            <person name="Zhao Y."/>
            <person name="Ren L."/>
            <person name="Fei J."/>
            <person name="Morisson M."/>
            <person name="Kaiser P."/>
            <person name="Griffin D.K."/>
            <person name="Rao M."/>
            <person name="Pitel F."/>
            <person name="Wang J."/>
            <person name="Li N."/>
        </authorList>
    </citation>
    <scope>NUCLEOTIDE SEQUENCE [LARGE SCALE GENOMIC DNA]</scope>
</reference>
<dbReference type="EMBL" id="KB744063">
    <property type="protein sequence ID" value="EOA96176.1"/>
    <property type="molecule type" value="Genomic_DNA"/>
</dbReference>
<gene>
    <name evidence="2" type="ORF">Anapl_18784</name>
</gene>
<dbReference type="Proteomes" id="UP000296049">
    <property type="component" value="Unassembled WGS sequence"/>
</dbReference>
<feature type="region of interest" description="Disordered" evidence="1">
    <location>
        <begin position="10"/>
        <end position="36"/>
    </location>
</feature>
<organism evidence="2 3">
    <name type="scientific">Anas platyrhynchos</name>
    <name type="common">Mallard</name>
    <name type="synonym">Anas boschas</name>
    <dbReference type="NCBI Taxonomy" id="8839"/>
    <lineage>
        <taxon>Eukaryota</taxon>
        <taxon>Metazoa</taxon>
        <taxon>Chordata</taxon>
        <taxon>Craniata</taxon>
        <taxon>Vertebrata</taxon>
        <taxon>Euteleostomi</taxon>
        <taxon>Archelosauria</taxon>
        <taxon>Archosauria</taxon>
        <taxon>Dinosauria</taxon>
        <taxon>Saurischia</taxon>
        <taxon>Theropoda</taxon>
        <taxon>Coelurosauria</taxon>
        <taxon>Aves</taxon>
        <taxon>Neognathae</taxon>
        <taxon>Galloanserae</taxon>
        <taxon>Anseriformes</taxon>
        <taxon>Anatidae</taxon>
        <taxon>Anatinae</taxon>
        <taxon>Anas</taxon>
    </lineage>
</organism>
<sequence>MNTNKHLVLEHHTSSWMAADSTAQGVSEESETEADPIDVPVRQTQQAACGPAALSGPAAQQLGGLLPVGMLRSLLQDLPQVRLQALGMQKQRLWLPSKSQTFLSCFMAIQEQEWTSAKGTGRQEVETSLKP</sequence>
<proteinExistence type="predicted"/>
<accession>R0JGR1</accession>
<protein>
    <submittedName>
        <fullName evidence="2">Uncharacterized protein</fullName>
    </submittedName>
</protein>
<evidence type="ECO:0000256" key="1">
    <source>
        <dbReference type="SAM" id="MobiDB-lite"/>
    </source>
</evidence>
<dbReference type="AlphaFoldDB" id="R0JGR1"/>